<dbReference type="Pfam" id="PF12708">
    <property type="entry name" value="Pect-lyase_RHGA_epim"/>
    <property type="match status" value="1"/>
</dbReference>
<accession>A0A7Y9KJF2</accession>
<organism evidence="3 4">
    <name type="scientific">Microbacterium immunditiarum</name>
    <dbReference type="NCBI Taxonomy" id="337480"/>
    <lineage>
        <taxon>Bacteria</taxon>
        <taxon>Bacillati</taxon>
        <taxon>Actinomycetota</taxon>
        <taxon>Actinomycetes</taxon>
        <taxon>Micrococcales</taxon>
        <taxon>Microbacteriaceae</taxon>
        <taxon>Microbacterium</taxon>
    </lineage>
</organism>
<evidence type="ECO:0000313" key="4">
    <source>
        <dbReference type="Proteomes" id="UP000576969"/>
    </source>
</evidence>
<feature type="domain" description="Rhamnogalacturonase A/B/Epimerase-like pectate lyase" evidence="2">
    <location>
        <begin position="56"/>
        <end position="158"/>
    </location>
</feature>
<feature type="chain" id="PRO_5031248996" description="Rhamnogalacturonase A/B/Epimerase-like pectate lyase domain-containing protein" evidence="1">
    <location>
        <begin position="31"/>
        <end position="559"/>
    </location>
</feature>
<dbReference type="RefSeq" id="WP_179492303.1">
    <property type="nucleotide sequence ID" value="NZ_JACCBV010000001.1"/>
</dbReference>
<gene>
    <name evidence="3" type="ORF">BJ991_003620</name>
</gene>
<dbReference type="EMBL" id="JACCBV010000001">
    <property type="protein sequence ID" value="NYE21592.1"/>
    <property type="molecule type" value="Genomic_DNA"/>
</dbReference>
<name>A0A7Y9KJF2_9MICO</name>
<evidence type="ECO:0000313" key="3">
    <source>
        <dbReference type="EMBL" id="NYE21592.1"/>
    </source>
</evidence>
<dbReference type="Proteomes" id="UP000576969">
    <property type="component" value="Unassembled WGS sequence"/>
</dbReference>
<comment type="caution">
    <text evidence="3">The sequence shown here is derived from an EMBL/GenBank/DDBJ whole genome shotgun (WGS) entry which is preliminary data.</text>
</comment>
<protein>
    <recommendedName>
        <fullName evidence="2">Rhamnogalacturonase A/B/Epimerase-like pectate lyase domain-containing protein</fullName>
    </recommendedName>
</protein>
<dbReference type="InterPro" id="IPR011050">
    <property type="entry name" value="Pectin_lyase_fold/virulence"/>
</dbReference>
<dbReference type="AlphaFoldDB" id="A0A7Y9KJF2"/>
<dbReference type="SUPFAM" id="SSF51126">
    <property type="entry name" value="Pectin lyase-like"/>
    <property type="match status" value="1"/>
</dbReference>
<feature type="signal peptide" evidence="1">
    <location>
        <begin position="1"/>
        <end position="30"/>
    </location>
</feature>
<evidence type="ECO:0000256" key="1">
    <source>
        <dbReference type="SAM" id="SignalP"/>
    </source>
</evidence>
<evidence type="ECO:0000259" key="2">
    <source>
        <dbReference type="Pfam" id="PF12708"/>
    </source>
</evidence>
<dbReference type="InterPro" id="IPR006311">
    <property type="entry name" value="TAT_signal"/>
</dbReference>
<sequence>MSTRRGVLAGIAAGALAGAGAIAAPSAAHANGRGQGADPKCTPGACSGVHVTPDMFGAVPDGATDCTDAFNQALASGYTLYVPAGDYLIAGALDEVKDRHLIILGDGPGASRIIFSAASAAGLRVTQHTTPVTIDTALYYRTQLSDVGFYTTRQENGIAVDIAYSQKVVEFARNEMLVSVDNVHIAGVNPRTTGWSGGIRIMDVNHPRIENCHIVGRQDSSQPARAYAQFFIMDFGVYVGVTGDIELNYLRVVGTRIKNVIRGIQCVGAGEGIVVIDCAIPVADYGIHLNKEVASGATDPQVMISSTHINAASRCIYIKRMHEIQITGNLLYSFPHVDTGSWAAFEADTVIQATVTGNIIEGFPGNREDRIVGILGTDLRQSTVSGNRYIKMDVPVELTTDRSVDNVIVDEFRSPPAAVGPMVVYSGTASESANYSGPKLAMNAQQVVVTGEPTDVVSVSQTLAAGIVYQLSAVLHGVKGAEAGTVAASLVKTSGTAEIEFRSVATVVNTVGPLAESTVSIITHVTATKPGPAGLTLQASSAGSDLSVDSGSASLALAM</sequence>
<proteinExistence type="predicted"/>
<dbReference type="Gene3D" id="2.160.20.10">
    <property type="entry name" value="Single-stranded right-handed beta-helix, Pectin lyase-like"/>
    <property type="match status" value="1"/>
</dbReference>
<reference evidence="3 4" key="1">
    <citation type="submission" date="2020-07" db="EMBL/GenBank/DDBJ databases">
        <title>Sequencing the genomes of 1000 actinobacteria strains.</title>
        <authorList>
            <person name="Klenk H.-P."/>
        </authorList>
    </citation>
    <scope>NUCLEOTIDE SEQUENCE [LARGE SCALE GENOMIC DNA]</scope>
    <source>
        <strain evidence="3 4">DSM 24662</strain>
    </source>
</reference>
<dbReference type="PROSITE" id="PS51318">
    <property type="entry name" value="TAT"/>
    <property type="match status" value="1"/>
</dbReference>
<keyword evidence="1" id="KW-0732">Signal</keyword>
<dbReference type="InterPro" id="IPR012334">
    <property type="entry name" value="Pectin_lyas_fold"/>
</dbReference>
<keyword evidence="4" id="KW-1185">Reference proteome</keyword>
<dbReference type="InterPro" id="IPR024535">
    <property type="entry name" value="RHGA/B-epi-like_pectate_lyase"/>
</dbReference>